<keyword evidence="3" id="KW-1185">Reference proteome</keyword>
<proteinExistence type="predicted"/>
<evidence type="ECO:0000313" key="3">
    <source>
        <dbReference type="Proteomes" id="UP000649753"/>
    </source>
</evidence>
<accession>A0A927MB14</accession>
<dbReference type="EMBL" id="JADBEB010000001">
    <property type="protein sequence ID" value="MBE1490407.1"/>
    <property type="molecule type" value="Genomic_DNA"/>
</dbReference>
<dbReference type="InterPro" id="IPR041698">
    <property type="entry name" value="Methyltransf_25"/>
</dbReference>
<dbReference type="InterPro" id="IPR029063">
    <property type="entry name" value="SAM-dependent_MTases_sf"/>
</dbReference>
<dbReference type="Proteomes" id="UP000649753">
    <property type="component" value="Unassembled WGS sequence"/>
</dbReference>
<evidence type="ECO:0000259" key="1">
    <source>
        <dbReference type="Pfam" id="PF13649"/>
    </source>
</evidence>
<name>A0A927MB14_9ACTN</name>
<feature type="domain" description="Methyltransferase" evidence="1">
    <location>
        <begin position="40"/>
        <end position="134"/>
    </location>
</feature>
<dbReference type="PANTHER" id="PTHR43464">
    <property type="entry name" value="METHYLTRANSFERASE"/>
    <property type="match status" value="1"/>
</dbReference>
<dbReference type="Gene3D" id="3.40.50.150">
    <property type="entry name" value="Vaccinia Virus protein VP39"/>
    <property type="match status" value="1"/>
</dbReference>
<evidence type="ECO:0000313" key="2">
    <source>
        <dbReference type="EMBL" id="MBE1490407.1"/>
    </source>
</evidence>
<dbReference type="PANTHER" id="PTHR43464:SF3">
    <property type="entry name" value="SAM-DEPENDENT METHYLTRANSFERASE"/>
    <property type="match status" value="1"/>
</dbReference>
<comment type="caution">
    <text evidence="2">The sequence shown here is derived from an EMBL/GenBank/DDBJ whole genome shotgun (WGS) entry which is preliminary data.</text>
</comment>
<reference evidence="2" key="1">
    <citation type="submission" date="2020-10" db="EMBL/GenBank/DDBJ databases">
        <title>Sequencing the genomes of 1000 actinobacteria strains.</title>
        <authorList>
            <person name="Klenk H.-P."/>
        </authorList>
    </citation>
    <scope>NUCLEOTIDE SEQUENCE</scope>
    <source>
        <strain evidence="2">DSM 46832</strain>
    </source>
</reference>
<dbReference type="RefSeq" id="WP_192769704.1">
    <property type="nucleotide sequence ID" value="NZ_JADBEB010000001.1"/>
</dbReference>
<protein>
    <submittedName>
        <fullName evidence="2">Ubiquinone/menaquinone biosynthesis C-methylase UbiE</fullName>
    </submittedName>
</protein>
<dbReference type="Pfam" id="PF13649">
    <property type="entry name" value="Methyltransf_25"/>
    <property type="match status" value="1"/>
</dbReference>
<sequence>MDLPRSFTIRESSHRLLNPITPEKLATFGRAIGLRTDMSVLDLCCGKGEMLSTWARDHGTTGTGVDISTVFLSAARERAAELAVANRVTFVHGDASTYVSTEQVDVAACIGATWIGRGVTGTVALLARALRPGGLMLIGEPFWRAEPPDKEAIPTHHAQANYETLPGLVRLFGSLGYDLVEMVLADEDSWDRYRAAQWFNIRNWLDANPDDELAAELRDELTQAPLDYIHHERHLLGWGVFALKKR</sequence>
<gene>
    <name evidence="2" type="ORF">H4W31_006045</name>
</gene>
<dbReference type="GO" id="GO:0008168">
    <property type="term" value="F:methyltransferase activity"/>
    <property type="evidence" value="ECO:0007669"/>
    <property type="project" value="TreeGrafter"/>
</dbReference>
<keyword evidence="2" id="KW-0830">Ubiquinone</keyword>
<organism evidence="2 3">
    <name type="scientific">Plantactinospora soyae</name>
    <dbReference type="NCBI Taxonomy" id="1544732"/>
    <lineage>
        <taxon>Bacteria</taxon>
        <taxon>Bacillati</taxon>
        <taxon>Actinomycetota</taxon>
        <taxon>Actinomycetes</taxon>
        <taxon>Micromonosporales</taxon>
        <taxon>Micromonosporaceae</taxon>
        <taxon>Plantactinospora</taxon>
    </lineage>
</organism>
<dbReference type="AlphaFoldDB" id="A0A927MB14"/>
<dbReference type="SUPFAM" id="SSF53335">
    <property type="entry name" value="S-adenosyl-L-methionine-dependent methyltransferases"/>
    <property type="match status" value="1"/>
</dbReference>
<dbReference type="CDD" id="cd02440">
    <property type="entry name" value="AdoMet_MTases"/>
    <property type="match status" value="1"/>
</dbReference>